<evidence type="ECO:0000313" key="3">
    <source>
        <dbReference type="EMBL" id="KKA24034.1"/>
    </source>
</evidence>
<proteinExistence type="predicted"/>
<dbReference type="PROSITE" id="PS51257">
    <property type="entry name" value="PROKAR_LIPOPROTEIN"/>
    <property type="match status" value="1"/>
</dbReference>
<dbReference type="OrthoDB" id="3436553at2759"/>
<reference evidence="3 4" key="1">
    <citation type="submission" date="2015-04" db="EMBL/GenBank/DDBJ databases">
        <authorList>
            <person name="Heijne W.H."/>
            <person name="Fedorova N.D."/>
            <person name="Nierman W.C."/>
            <person name="Vollebregt A.W."/>
            <person name="Zhao Z."/>
            <person name="Wu L."/>
            <person name="Kumar M."/>
            <person name="Stam H."/>
            <person name="van den Berg M.A."/>
            <person name="Pel H.J."/>
        </authorList>
    </citation>
    <scope>NUCLEOTIDE SEQUENCE [LARGE SCALE GENOMIC DNA]</scope>
    <source>
        <strain evidence="3 4">CBS 393.64</strain>
    </source>
</reference>
<accession>A0A0F4Z0K0</accession>
<sequence>MDDVAKSYGVKFPPYTPIDSLRDELGIMFGFIAACVLTVGVYYVLWQAIQRREAVKDEARRAELRARGFHHERGGYHEKMLNRFNTNADQSQAQLQFLTQPSSLHSSPTPRTAAAGARNTTNRALDDDDDDDDVVSWRRVLI</sequence>
<name>A0A0F4Z0K0_RASE3</name>
<organism evidence="3 4">
    <name type="scientific">Rasamsonia emersonii (strain ATCC 16479 / CBS 393.64 / IMI 116815)</name>
    <dbReference type="NCBI Taxonomy" id="1408163"/>
    <lineage>
        <taxon>Eukaryota</taxon>
        <taxon>Fungi</taxon>
        <taxon>Dikarya</taxon>
        <taxon>Ascomycota</taxon>
        <taxon>Pezizomycotina</taxon>
        <taxon>Eurotiomycetes</taxon>
        <taxon>Eurotiomycetidae</taxon>
        <taxon>Eurotiales</taxon>
        <taxon>Trichocomaceae</taxon>
        <taxon>Rasamsonia</taxon>
    </lineage>
</organism>
<evidence type="ECO:0000256" key="1">
    <source>
        <dbReference type="SAM" id="MobiDB-lite"/>
    </source>
</evidence>
<comment type="caution">
    <text evidence="3">The sequence shown here is derived from an EMBL/GenBank/DDBJ whole genome shotgun (WGS) entry which is preliminary data.</text>
</comment>
<dbReference type="RefSeq" id="XP_013330646.1">
    <property type="nucleotide sequence ID" value="XM_013475192.1"/>
</dbReference>
<dbReference type="GeneID" id="25314266"/>
<dbReference type="Proteomes" id="UP000053958">
    <property type="component" value="Unassembled WGS sequence"/>
</dbReference>
<feature type="compositionally biased region" description="Polar residues" evidence="1">
    <location>
        <begin position="98"/>
        <end position="107"/>
    </location>
</feature>
<dbReference type="AlphaFoldDB" id="A0A0F4Z0K0"/>
<feature type="compositionally biased region" description="Low complexity" evidence="1">
    <location>
        <begin position="108"/>
        <end position="123"/>
    </location>
</feature>
<gene>
    <name evidence="3" type="ORF">T310_1915</name>
</gene>
<keyword evidence="2" id="KW-0472">Membrane</keyword>
<evidence type="ECO:0000256" key="2">
    <source>
        <dbReference type="SAM" id="Phobius"/>
    </source>
</evidence>
<keyword evidence="2" id="KW-0812">Transmembrane</keyword>
<keyword evidence="4" id="KW-1185">Reference proteome</keyword>
<keyword evidence="2" id="KW-1133">Transmembrane helix</keyword>
<evidence type="ECO:0000313" key="4">
    <source>
        <dbReference type="Proteomes" id="UP000053958"/>
    </source>
</evidence>
<protein>
    <submittedName>
        <fullName evidence="3">Uncharacterized protein</fullName>
    </submittedName>
</protein>
<dbReference type="EMBL" id="LASV01000076">
    <property type="protein sequence ID" value="KKA24034.1"/>
    <property type="molecule type" value="Genomic_DNA"/>
</dbReference>
<feature type="transmembrane region" description="Helical" evidence="2">
    <location>
        <begin position="25"/>
        <end position="46"/>
    </location>
</feature>
<feature type="region of interest" description="Disordered" evidence="1">
    <location>
        <begin position="98"/>
        <end position="130"/>
    </location>
</feature>
<dbReference type="STRING" id="1408163.A0A0F4Z0K0"/>